<keyword evidence="3" id="KW-0812">Transmembrane</keyword>
<name>A0A412IW37_9FIRM</name>
<keyword evidence="1" id="KW-0175">Coiled coil</keyword>
<evidence type="ECO:0000259" key="4">
    <source>
        <dbReference type="Pfam" id="PF13476"/>
    </source>
</evidence>
<organism evidence="5 6">
    <name type="scientific">Coprococcus eutactus</name>
    <dbReference type="NCBI Taxonomy" id="33043"/>
    <lineage>
        <taxon>Bacteria</taxon>
        <taxon>Bacillati</taxon>
        <taxon>Bacillota</taxon>
        <taxon>Clostridia</taxon>
        <taxon>Lachnospirales</taxon>
        <taxon>Lachnospiraceae</taxon>
        <taxon>Coprococcus</taxon>
    </lineage>
</organism>
<dbReference type="PANTHER" id="PTHR41259:SF1">
    <property type="entry name" value="DOUBLE-STRAND BREAK REPAIR RAD50 ATPASE, PUTATIVE-RELATED"/>
    <property type="match status" value="1"/>
</dbReference>
<feature type="transmembrane region" description="Helical" evidence="3">
    <location>
        <begin position="285"/>
        <end position="310"/>
    </location>
</feature>
<dbReference type="SUPFAM" id="SSF52540">
    <property type="entry name" value="P-loop containing nucleoside triphosphate hydrolases"/>
    <property type="match status" value="1"/>
</dbReference>
<keyword evidence="3" id="KW-1133">Transmembrane helix</keyword>
<dbReference type="OrthoDB" id="9764467at2"/>
<feature type="transmembrane region" description="Helical" evidence="3">
    <location>
        <begin position="316"/>
        <end position="337"/>
    </location>
</feature>
<dbReference type="Pfam" id="PF13476">
    <property type="entry name" value="AAA_23"/>
    <property type="match status" value="1"/>
</dbReference>
<protein>
    <recommendedName>
        <fullName evidence="4">Rad50/SbcC-type AAA domain-containing protein</fullName>
    </recommendedName>
</protein>
<feature type="domain" description="Rad50/SbcC-type AAA" evidence="4">
    <location>
        <begin position="5"/>
        <end position="266"/>
    </location>
</feature>
<dbReference type="Gene3D" id="3.40.50.300">
    <property type="entry name" value="P-loop containing nucleotide triphosphate hydrolases"/>
    <property type="match status" value="2"/>
</dbReference>
<dbReference type="EMBL" id="QRVK01000001">
    <property type="protein sequence ID" value="RGS44314.1"/>
    <property type="molecule type" value="Genomic_DNA"/>
</dbReference>
<dbReference type="InterPro" id="IPR027417">
    <property type="entry name" value="P-loop_NTPase"/>
</dbReference>
<evidence type="ECO:0000256" key="1">
    <source>
        <dbReference type="SAM" id="Coils"/>
    </source>
</evidence>
<dbReference type="InterPro" id="IPR038729">
    <property type="entry name" value="Rad50/SbcC_AAA"/>
</dbReference>
<dbReference type="PANTHER" id="PTHR41259">
    <property type="entry name" value="DOUBLE-STRAND BREAK REPAIR RAD50 ATPASE, PUTATIVE-RELATED"/>
    <property type="match status" value="1"/>
</dbReference>
<dbReference type="Proteomes" id="UP000283295">
    <property type="component" value="Unassembled WGS sequence"/>
</dbReference>
<gene>
    <name evidence="5" type="ORF">DWX94_00510</name>
</gene>
<dbReference type="AlphaFoldDB" id="A0A412IW37"/>
<comment type="caution">
    <text evidence="5">The sequence shown here is derived from an EMBL/GenBank/DDBJ whole genome shotgun (WGS) entry which is preliminary data.</text>
</comment>
<sequence>MYINKLFLKEFGKFNNREIKLEQGLNVLYGDEGAGKSTVRDFVTGILFGINKSRGLGSGRDDYSARKPKGGNGYSGKAHVTSAGRNHLLERNFNMTTDGATLTDIENGKSERLRTKNSYRGILFDMDKSTYVDALNVEPADEYGDSDKAVCDFLEKYLHNIRETGCSGINKAAAIQYLENERKKYDNKKYLMQIEELEAQMDELGDVDKDLEDIRKARREELDAYNMEIARLKREARQLVNEKDAEIPDEDEDRERSHIFLEVEAIDDEDEKKEKKKQEKKSKKLTDNIFVIMAVGILVVGLITLAVHLVGFQKSIQQLFVICTIAFVAITIIDGLFRKGAFDGDKLPSEEEFQRTIYEMGRATESRTVRVEIDRVFQEEHDKKLDMFKFQEHDAIEKRDAYYELKEKRDAIFVDYDALETEKKAIDKAIDTINDLSDSLAARFDGVEQSVSQLLGLISDGRYTEVKLDDDMHVAVEKDGHFFRAEFLGNDVVRQVYLAVRLAVAKILDDEKMPLLLDDVVDVSDERQLTGVFKAISTVDTEQVILLTSDSELMKKLEDMRITCNVVTL</sequence>
<feature type="region of interest" description="Disordered" evidence="2">
    <location>
        <begin position="58"/>
        <end position="77"/>
    </location>
</feature>
<accession>A0A412IW37</accession>
<dbReference type="GO" id="GO:0006302">
    <property type="term" value="P:double-strand break repair"/>
    <property type="evidence" value="ECO:0007669"/>
    <property type="project" value="InterPro"/>
</dbReference>
<reference evidence="5 6" key="1">
    <citation type="submission" date="2018-08" db="EMBL/GenBank/DDBJ databases">
        <title>A genome reference for cultivated species of the human gut microbiota.</title>
        <authorList>
            <person name="Zou Y."/>
            <person name="Xue W."/>
            <person name="Luo G."/>
        </authorList>
    </citation>
    <scope>NUCLEOTIDE SEQUENCE [LARGE SCALE GENOMIC DNA]</scope>
    <source>
        <strain evidence="5 6">AF22-21</strain>
    </source>
</reference>
<keyword evidence="3" id="KW-0472">Membrane</keyword>
<evidence type="ECO:0000313" key="5">
    <source>
        <dbReference type="EMBL" id="RGS44314.1"/>
    </source>
</evidence>
<evidence type="ECO:0000256" key="3">
    <source>
        <dbReference type="SAM" id="Phobius"/>
    </source>
</evidence>
<proteinExistence type="predicted"/>
<evidence type="ECO:0000313" key="6">
    <source>
        <dbReference type="Proteomes" id="UP000283295"/>
    </source>
</evidence>
<dbReference type="GO" id="GO:0016887">
    <property type="term" value="F:ATP hydrolysis activity"/>
    <property type="evidence" value="ECO:0007669"/>
    <property type="project" value="InterPro"/>
</dbReference>
<evidence type="ECO:0000256" key="2">
    <source>
        <dbReference type="SAM" id="MobiDB-lite"/>
    </source>
</evidence>
<feature type="coiled-coil region" evidence="1">
    <location>
        <begin position="180"/>
        <end position="242"/>
    </location>
</feature>